<gene>
    <name evidence="4" type="ORF">GCM10022389_13500</name>
</gene>
<dbReference type="InterPro" id="IPR012910">
    <property type="entry name" value="Plug_dom"/>
</dbReference>
<keyword evidence="5" id="KW-1185">Reference proteome</keyword>
<dbReference type="PANTHER" id="PTHR31005">
    <property type="entry name" value="DUF4139 DOMAIN-CONTAINING PROTEIN"/>
    <property type="match status" value="1"/>
</dbReference>
<evidence type="ECO:0000259" key="1">
    <source>
        <dbReference type="Pfam" id="PF07715"/>
    </source>
</evidence>
<dbReference type="Gene3D" id="2.170.130.10">
    <property type="entry name" value="TonB-dependent receptor, plug domain"/>
    <property type="match status" value="1"/>
</dbReference>
<feature type="domain" description="DUF4140" evidence="3">
    <location>
        <begin position="1"/>
        <end position="69"/>
    </location>
</feature>
<dbReference type="NCBIfam" id="TIGR02231">
    <property type="entry name" value="mucoidy inhibitor MuiA family protein"/>
    <property type="match status" value="1"/>
</dbReference>
<dbReference type="EMBL" id="BAABCT010000002">
    <property type="protein sequence ID" value="GAA4069603.1"/>
    <property type="molecule type" value="Genomic_DNA"/>
</dbReference>
<dbReference type="Proteomes" id="UP001500367">
    <property type="component" value="Unassembled WGS sequence"/>
</dbReference>
<dbReference type="Pfam" id="PF13598">
    <property type="entry name" value="DUF4139"/>
    <property type="match status" value="1"/>
</dbReference>
<dbReference type="InterPro" id="IPR037066">
    <property type="entry name" value="Plug_dom_sf"/>
</dbReference>
<dbReference type="InterPro" id="IPR011935">
    <property type="entry name" value="CHP02231"/>
</dbReference>
<accession>A0ABP7VL44</accession>
<feature type="domain" description="DUF4139" evidence="2">
    <location>
        <begin position="155"/>
        <end position="545"/>
    </location>
</feature>
<dbReference type="Pfam" id="PF13600">
    <property type="entry name" value="DUF4140"/>
    <property type="match status" value="1"/>
</dbReference>
<feature type="domain" description="TonB-dependent receptor plug" evidence="1">
    <location>
        <begin position="249"/>
        <end position="333"/>
    </location>
</feature>
<evidence type="ECO:0000259" key="3">
    <source>
        <dbReference type="Pfam" id="PF13600"/>
    </source>
</evidence>
<protein>
    <submittedName>
        <fullName evidence="4">DUF4139 domain-containing protein</fullName>
    </submittedName>
</protein>
<dbReference type="Pfam" id="PF07715">
    <property type="entry name" value="Plug"/>
    <property type="match status" value="1"/>
</dbReference>
<evidence type="ECO:0000313" key="5">
    <source>
        <dbReference type="Proteomes" id="UP001500367"/>
    </source>
</evidence>
<dbReference type="PANTHER" id="PTHR31005:SF8">
    <property type="entry name" value="DUF4139 DOMAIN-CONTAINING PROTEIN"/>
    <property type="match status" value="1"/>
</dbReference>
<evidence type="ECO:0000313" key="4">
    <source>
        <dbReference type="EMBL" id="GAA4069603.1"/>
    </source>
</evidence>
<evidence type="ECO:0000259" key="2">
    <source>
        <dbReference type="Pfam" id="PF13598"/>
    </source>
</evidence>
<sequence length="552" mass="62191">MNENTIQIGAPSSVTVLSVQFTQNYISEYEIDESNPAIKKVRDSITLVQKEIKKIQIETYSHQQTIGLLDNNQTVAGANSGLSVTELIKLVDYYKAKRTELDNAVVSLQEKEAKWNVKLKALNDKLEINTKKEEKSSQGKLVLQVMNEIAGNVNLDINYITNSATWNPFYDLRVDNVKDPINMMYKAQVSQTTGIDWKKVKLTLSSGNPNQNNQQPILNSWFLRFKEEGNDFNYYRGNTYKFRDGDSTSNTIQSLEGRVAGLAINDKKEADSRVVLRGNRSITGNNQPLVVIDGAVSDNETYKQLPPNTIKSVNVIKGAEGAALYGSEGVNGVIVITTKQMDDYTSINENQLNVSFDIDIPYDILSNGKAHSVALKEIKLPATYKYYAAPRVDKEAFLLAEINDYSKYNLLPGEANIIFEGLYVGKTTINPNQTADTLNLSMGRDKKINIKREKVVDKSGTKFLSSYKEQTFTYDLTVRNNKKEEIFMLLKDQYPLSTDKEVTIELLEDGKAKVNSETGILTWELKLAPNETKKIRISYKVKYPKDKVIDNL</sequence>
<dbReference type="InterPro" id="IPR025554">
    <property type="entry name" value="DUF4140"/>
</dbReference>
<dbReference type="SUPFAM" id="SSF56935">
    <property type="entry name" value="Porins"/>
    <property type="match status" value="1"/>
</dbReference>
<reference evidence="5" key="1">
    <citation type="journal article" date="2019" name="Int. J. Syst. Evol. Microbiol.">
        <title>The Global Catalogue of Microorganisms (GCM) 10K type strain sequencing project: providing services to taxonomists for standard genome sequencing and annotation.</title>
        <authorList>
            <consortium name="The Broad Institute Genomics Platform"/>
            <consortium name="The Broad Institute Genome Sequencing Center for Infectious Disease"/>
            <person name="Wu L."/>
            <person name="Ma J."/>
        </authorList>
    </citation>
    <scope>NUCLEOTIDE SEQUENCE [LARGE SCALE GENOMIC DNA]</scope>
    <source>
        <strain evidence="5">JCM 17069</strain>
    </source>
</reference>
<dbReference type="InterPro" id="IPR037291">
    <property type="entry name" value="DUF4139"/>
</dbReference>
<organism evidence="4 5">
    <name type="scientific">Flavobacterium cheonanense</name>
    <dbReference type="NCBI Taxonomy" id="706183"/>
    <lineage>
        <taxon>Bacteria</taxon>
        <taxon>Pseudomonadati</taxon>
        <taxon>Bacteroidota</taxon>
        <taxon>Flavobacteriia</taxon>
        <taxon>Flavobacteriales</taxon>
        <taxon>Flavobacteriaceae</taxon>
        <taxon>Flavobacterium</taxon>
    </lineage>
</organism>
<comment type="caution">
    <text evidence="4">The sequence shown here is derived from an EMBL/GenBank/DDBJ whole genome shotgun (WGS) entry which is preliminary data.</text>
</comment>
<proteinExistence type="predicted"/>
<name>A0ABP7VL44_9FLAO</name>